<keyword evidence="4" id="KW-1185">Reference proteome</keyword>
<evidence type="ECO:0000313" key="5">
    <source>
        <dbReference type="WormBase" id="CBG07326"/>
    </source>
</evidence>
<dbReference type="InParanoid" id="A8X503"/>
<dbReference type="HOGENOM" id="CLU_028064_2_0_1"/>
<dbReference type="EMBL" id="HE601041">
    <property type="protein sequence ID" value="CAP27713.2"/>
    <property type="molecule type" value="Genomic_DNA"/>
</dbReference>
<reference evidence="3 4" key="1">
    <citation type="journal article" date="2003" name="PLoS Biol.">
        <title>The genome sequence of Caenorhabditis briggsae: a platform for comparative genomics.</title>
        <authorList>
            <person name="Stein L.D."/>
            <person name="Bao Z."/>
            <person name="Blasiar D."/>
            <person name="Blumenthal T."/>
            <person name="Brent M.R."/>
            <person name="Chen N."/>
            <person name="Chinwalla A."/>
            <person name="Clarke L."/>
            <person name="Clee C."/>
            <person name="Coghlan A."/>
            <person name="Coulson A."/>
            <person name="D'Eustachio P."/>
            <person name="Fitch D.H."/>
            <person name="Fulton L.A."/>
            <person name="Fulton R.E."/>
            <person name="Griffiths-Jones S."/>
            <person name="Harris T.W."/>
            <person name="Hillier L.W."/>
            <person name="Kamath R."/>
            <person name="Kuwabara P.E."/>
            <person name="Mardis E.R."/>
            <person name="Marra M.A."/>
            <person name="Miner T.L."/>
            <person name="Minx P."/>
            <person name="Mullikin J.C."/>
            <person name="Plumb R.W."/>
            <person name="Rogers J."/>
            <person name="Schein J.E."/>
            <person name="Sohrmann M."/>
            <person name="Spieth J."/>
            <person name="Stajich J.E."/>
            <person name="Wei C."/>
            <person name="Willey D."/>
            <person name="Wilson R.K."/>
            <person name="Durbin R."/>
            <person name="Waterston R.H."/>
        </authorList>
    </citation>
    <scope>NUCLEOTIDE SEQUENCE [LARGE SCALE GENOMIC DNA]</scope>
    <source>
        <strain evidence="3 4">AF16</strain>
    </source>
</reference>
<gene>
    <name evidence="5" type="primary">irld-24</name>
    <name evidence="3 5" type="ORF">CBG07326</name>
    <name evidence="3" type="ORF">CBG_07326</name>
</gene>
<dbReference type="InterPro" id="IPR053079">
    <property type="entry name" value="SPS2_domain"/>
</dbReference>
<feature type="domain" description="Receptor L-domain" evidence="2">
    <location>
        <begin position="75"/>
        <end position="154"/>
    </location>
</feature>
<name>A8X503_CAEBR</name>
<evidence type="ECO:0000313" key="4">
    <source>
        <dbReference type="Proteomes" id="UP000008549"/>
    </source>
</evidence>
<evidence type="ECO:0000259" key="2">
    <source>
        <dbReference type="Pfam" id="PF01030"/>
    </source>
</evidence>
<dbReference type="eggNOG" id="ENOG502TGD8">
    <property type="taxonomic scope" value="Eukaryota"/>
</dbReference>
<feature type="signal peptide" evidence="1">
    <location>
        <begin position="1"/>
        <end position="15"/>
    </location>
</feature>
<dbReference type="WormBase" id="CBG07326">
    <property type="protein sequence ID" value="CBP49304"/>
    <property type="gene ID" value="WBGene00029407"/>
    <property type="gene designation" value="Cbr-irld-24"/>
</dbReference>
<accession>A8X503</accession>
<feature type="chain" id="PRO_5012722911" evidence="1">
    <location>
        <begin position="16"/>
        <end position="509"/>
    </location>
</feature>
<dbReference type="PANTHER" id="PTHR21662:SF19">
    <property type="entry name" value="RECEPTOR L-DOMAIN DOMAIN-CONTAINING PROTEIN"/>
    <property type="match status" value="1"/>
</dbReference>
<feature type="domain" description="Receptor L-domain" evidence="2">
    <location>
        <begin position="212"/>
        <end position="318"/>
    </location>
</feature>
<protein>
    <submittedName>
        <fullName evidence="3">Protein CBG07326</fullName>
    </submittedName>
</protein>
<keyword evidence="1" id="KW-0732">Signal</keyword>
<proteinExistence type="predicted"/>
<dbReference type="InterPro" id="IPR000494">
    <property type="entry name" value="Rcpt_L-dom"/>
</dbReference>
<dbReference type="OMA" id="DCGCIGT"/>
<feature type="domain" description="Receptor L-domain" evidence="2">
    <location>
        <begin position="357"/>
        <end position="450"/>
    </location>
</feature>
<dbReference type="Pfam" id="PF01030">
    <property type="entry name" value="Recep_L_domain"/>
    <property type="match status" value="3"/>
</dbReference>
<dbReference type="Proteomes" id="UP000008549">
    <property type="component" value="Unassembled WGS sequence"/>
</dbReference>
<reference evidence="3 4" key="2">
    <citation type="journal article" date="2011" name="PLoS Genet.">
        <title>Caenorhabditis briggsae recombinant inbred line genotypes reveal inter-strain incompatibility and the evolution of recombination.</title>
        <authorList>
            <person name="Ross J.A."/>
            <person name="Koboldt D.C."/>
            <person name="Staisch J.E."/>
            <person name="Chamberlin H.M."/>
            <person name="Gupta B.P."/>
            <person name="Miller R.D."/>
            <person name="Baird S.E."/>
            <person name="Haag E.S."/>
        </authorList>
    </citation>
    <scope>NUCLEOTIDE SEQUENCE [LARGE SCALE GENOMIC DNA]</scope>
    <source>
        <strain evidence="3 4">AF16</strain>
    </source>
</reference>
<dbReference type="PANTHER" id="PTHR21662">
    <property type="entry name" value="RECEPTOR PROTEIN-TYROSINE KINASE"/>
    <property type="match status" value="1"/>
</dbReference>
<dbReference type="AlphaFoldDB" id="A8X503"/>
<organism evidence="3 4">
    <name type="scientific">Caenorhabditis briggsae</name>
    <dbReference type="NCBI Taxonomy" id="6238"/>
    <lineage>
        <taxon>Eukaryota</taxon>
        <taxon>Metazoa</taxon>
        <taxon>Ecdysozoa</taxon>
        <taxon>Nematoda</taxon>
        <taxon>Chromadorea</taxon>
        <taxon>Rhabditida</taxon>
        <taxon>Rhabditina</taxon>
        <taxon>Rhabditomorpha</taxon>
        <taxon>Rhabditoidea</taxon>
        <taxon>Rhabditidae</taxon>
        <taxon>Peloderinae</taxon>
        <taxon>Caenorhabditis</taxon>
    </lineage>
</organism>
<dbReference type="SUPFAM" id="SSF52058">
    <property type="entry name" value="L domain-like"/>
    <property type="match status" value="3"/>
</dbReference>
<dbReference type="Gene3D" id="3.80.20.20">
    <property type="entry name" value="Receptor L-domain"/>
    <property type="match status" value="3"/>
</dbReference>
<dbReference type="InterPro" id="IPR036941">
    <property type="entry name" value="Rcpt_L-dom_sf"/>
</dbReference>
<evidence type="ECO:0000256" key="1">
    <source>
        <dbReference type="SAM" id="SignalP"/>
    </source>
</evidence>
<evidence type="ECO:0000313" key="3">
    <source>
        <dbReference type="EMBL" id="CAP27713.2"/>
    </source>
</evidence>
<sequence length="509" mass="57690">MIFPFIFLLSPSVSSYGFVTYDFATDMQQLNDTRQNDDCFFNASEITSVTIEQWPTNCIEVWSIAKFTSRSSEVPYDKLKNTFKRLAVLRGAMRIENTTFTNLSFFGKLQRISNIKRLVTSITDNKDLKNANLLFSLSYTFPNSPIQIVNNPQLDVSSLCGNINYENFAEIYVYNNMKDCGKTLHNLYRLSYFVIGCVGTNFTIWNIGNYSNCTSLFGDTEITGTTGMEKFSVLSKVKNITGRVNIHDTSFENFSFFGSVERMTGNKDETNFNIHDNPNLTRLGMDSLKYLYNVDAWFLFNISNNHPEFCLTMEEMQFFTSSNIYINRFEAKFCNTTTRKDGEKVCIYHTLATLDNNCPHVIGDILVTSGDENDTQKLSSVKYIYGSLAIVNTSLTDLSFLGNLTNIAALGDTSPALQLISNPLLDNVYIPNLEYPFSPGPHRVVIQDNAPGLFPDTSSCLTYQNQIKSYVFYDGADCYGDSGVVQETENSSSSLNYQYFLLIYLTYFL</sequence>
<dbReference type="FunCoup" id="A8X503">
    <property type="interactions" value="2"/>
</dbReference>